<proteinExistence type="predicted"/>
<accession>A0A517YWT7</accession>
<evidence type="ECO:0000313" key="4">
    <source>
        <dbReference type="Proteomes" id="UP000317369"/>
    </source>
</evidence>
<sequence length="461" mass="52222">MENGNAWGGYSMVLSCVAAVRFGWAYCMFEGFKFSRRSVLLSSVLMIQLIGLLSGLILLDLWLARQVTVAVQERIERNSNKLADELSKALVLLDFKDLSAGAKDREVLVDLIEGMDVAGVTYTVVYLLDSREMIGLNHEGMTRNQQREIRELAEQYATRLDMQYMQTDYVVAIRRMPVYDALLIVFQDELYLKGRIDLLTSTVKNVGMVVTIVIMSVAAFFTLLIFSRYEHDLDVINSSLEKKVNERTKALIRSRDAVIFGLAKLAESRDDETGQHLERICSYVKVLASDLMESDGKICGLDLEVFANTAALHDIGKVAVPDKILLKPGKLSKKEREQIMDHPGAGGDTLMMIKRKWGDDPFLITASQIAYAHHEKWDGTGYPFGLKEEEIPLAARIVAVADVYDALRTKRPYKDEMPHEVVVKYIVEQSGSHFDPRIVEIMVQHEKVFKIISETQHDYRE</sequence>
<keyword evidence="3" id="KW-0378">Hydrolase</keyword>
<dbReference type="PANTHER" id="PTHR45228:SF5">
    <property type="entry name" value="CYCLIC DI-GMP PHOSPHODIESTERASE VC_1348-RELATED"/>
    <property type="match status" value="1"/>
</dbReference>
<name>A0A517YWT7_9BACT</name>
<keyword evidence="1" id="KW-1133">Transmembrane helix</keyword>
<dbReference type="Pfam" id="PF13487">
    <property type="entry name" value="HD_5"/>
    <property type="match status" value="1"/>
</dbReference>
<protein>
    <submittedName>
        <fullName evidence="3">Cyclic di-GMP phosphodiesterase response regulator RpfG</fullName>
        <ecNumber evidence="3">3.1.4.52</ecNumber>
    </submittedName>
</protein>
<feature type="transmembrane region" description="Helical" evidence="1">
    <location>
        <begin position="6"/>
        <end position="27"/>
    </location>
</feature>
<organism evidence="3 4">
    <name type="scientific">Poriferisphaera corsica</name>
    <dbReference type="NCBI Taxonomy" id="2528020"/>
    <lineage>
        <taxon>Bacteria</taxon>
        <taxon>Pseudomonadati</taxon>
        <taxon>Planctomycetota</taxon>
        <taxon>Phycisphaerae</taxon>
        <taxon>Phycisphaerales</taxon>
        <taxon>Phycisphaeraceae</taxon>
        <taxon>Poriferisphaera</taxon>
    </lineage>
</organism>
<dbReference type="EC" id="3.1.4.52" evidence="3"/>
<dbReference type="PANTHER" id="PTHR45228">
    <property type="entry name" value="CYCLIC DI-GMP PHOSPHODIESTERASE TM_0186-RELATED"/>
    <property type="match status" value="1"/>
</dbReference>
<reference evidence="3 4" key="1">
    <citation type="submission" date="2019-02" db="EMBL/GenBank/DDBJ databases">
        <title>Deep-cultivation of Planctomycetes and their phenomic and genomic characterization uncovers novel biology.</title>
        <authorList>
            <person name="Wiegand S."/>
            <person name="Jogler M."/>
            <person name="Boedeker C."/>
            <person name="Pinto D."/>
            <person name="Vollmers J."/>
            <person name="Rivas-Marin E."/>
            <person name="Kohn T."/>
            <person name="Peeters S.H."/>
            <person name="Heuer A."/>
            <person name="Rast P."/>
            <person name="Oberbeckmann S."/>
            <person name="Bunk B."/>
            <person name="Jeske O."/>
            <person name="Meyerdierks A."/>
            <person name="Storesund J.E."/>
            <person name="Kallscheuer N."/>
            <person name="Luecker S."/>
            <person name="Lage O.M."/>
            <person name="Pohl T."/>
            <person name="Merkel B.J."/>
            <person name="Hornburger P."/>
            <person name="Mueller R.-W."/>
            <person name="Bruemmer F."/>
            <person name="Labrenz M."/>
            <person name="Spormann A.M."/>
            <person name="Op den Camp H."/>
            <person name="Overmann J."/>
            <person name="Amann R."/>
            <person name="Jetten M.S.M."/>
            <person name="Mascher T."/>
            <person name="Medema M.H."/>
            <person name="Devos D.P."/>
            <person name="Kaster A.-K."/>
            <person name="Ovreas L."/>
            <person name="Rohde M."/>
            <person name="Galperin M.Y."/>
            <person name="Jogler C."/>
        </authorList>
    </citation>
    <scope>NUCLEOTIDE SEQUENCE [LARGE SCALE GENOMIC DNA]</scope>
    <source>
        <strain evidence="3 4">KS4</strain>
    </source>
</reference>
<dbReference type="InterPro" id="IPR052020">
    <property type="entry name" value="Cyclic_di-GMP/3'3'-cGAMP_PDE"/>
</dbReference>
<dbReference type="KEGG" id="pcor:KS4_27720"/>
<feature type="transmembrane region" description="Helical" evidence="1">
    <location>
        <begin position="39"/>
        <end position="64"/>
    </location>
</feature>
<keyword evidence="1" id="KW-0472">Membrane</keyword>
<dbReference type="SUPFAM" id="SSF109604">
    <property type="entry name" value="HD-domain/PDEase-like"/>
    <property type="match status" value="1"/>
</dbReference>
<keyword evidence="4" id="KW-1185">Reference proteome</keyword>
<feature type="domain" description="HD-GYP" evidence="2">
    <location>
        <begin position="251"/>
        <end position="458"/>
    </location>
</feature>
<gene>
    <name evidence="3" type="primary">rpfG_1</name>
    <name evidence="3" type="ORF">KS4_27720</name>
</gene>
<dbReference type="AlphaFoldDB" id="A0A517YWT7"/>
<dbReference type="SMART" id="SM00471">
    <property type="entry name" value="HDc"/>
    <property type="match status" value="1"/>
</dbReference>
<dbReference type="GO" id="GO:0071111">
    <property type="term" value="F:cyclic-guanylate-specific phosphodiesterase activity"/>
    <property type="evidence" value="ECO:0007669"/>
    <property type="project" value="UniProtKB-EC"/>
</dbReference>
<evidence type="ECO:0000259" key="2">
    <source>
        <dbReference type="PROSITE" id="PS51832"/>
    </source>
</evidence>
<keyword evidence="1" id="KW-0812">Transmembrane</keyword>
<dbReference type="InterPro" id="IPR003607">
    <property type="entry name" value="HD/PDEase_dom"/>
</dbReference>
<dbReference type="InterPro" id="IPR037522">
    <property type="entry name" value="HD_GYP_dom"/>
</dbReference>
<dbReference type="CDD" id="cd00077">
    <property type="entry name" value="HDc"/>
    <property type="match status" value="1"/>
</dbReference>
<evidence type="ECO:0000256" key="1">
    <source>
        <dbReference type="SAM" id="Phobius"/>
    </source>
</evidence>
<evidence type="ECO:0000313" key="3">
    <source>
        <dbReference type="EMBL" id="QDU34698.1"/>
    </source>
</evidence>
<dbReference type="PROSITE" id="PS51832">
    <property type="entry name" value="HD_GYP"/>
    <property type="match status" value="1"/>
</dbReference>
<feature type="transmembrane region" description="Helical" evidence="1">
    <location>
        <begin position="206"/>
        <end position="226"/>
    </location>
</feature>
<dbReference type="Gene3D" id="1.10.3210.10">
    <property type="entry name" value="Hypothetical protein af1432"/>
    <property type="match status" value="1"/>
</dbReference>
<dbReference type="EMBL" id="CP036425">
    <property type="protein sequence ID" value="QDU34698.1"/>
    <property type="molecule type" value="Genomic_DNA"/>
</dbReference>
<dbReference type="Proteomes" id="UP000317369">
    <property type="component" value="Chromosome"/>
</dbReference>